<proteinExistence type="predicted"/>
<evidence type="ECO:0000313" key="2">
    <source>
        <dbReference type="EMBL" id="PIP24200.1"/>
    </source>
</evidence>
<organism evidence="2 3">
    <name type="scientific">Candidatus Nealsonbacteria bacterium CG23_combo_of_CG06-09_8_20_14_all_37_18</name>
    <dbReference type="NCBI Taxonomy" id="1974720"/>
    <lineage>
        <taxon>Bacteria</taxon>
        <taxon>Candidatus Nealsoniibacteriota</taxon>
    </lineage>
</organism>
<keyword evidence="2" id="KW-0436">Ligase</keyword>
<name>A0A2G9YY87_9BACT</name>
<accession>A0A2G9YY87</accession>
<dbReference type="AlphaFoldDB" id="A0A2G9YY87"/>
<dbReference type="Gene3D" id="3.90.1660.10">
    <property type="entry name" value="CofE-like domain"/>
    <property type="match status" value="1"/>
</dbReference>
<dbReference type="SUPFAM" id="SSF144010">
    <property type="entry name" value="CofE-like"/>
    <property type="match status" value="1"/>
</dbReference>
<evidence type="ECO:0000313" key="3">
    <source>
        <dbReference type="Proteomes" id="UP000229952"/>
    </source>
</evidence>
<dbReference type="GO" id="GO:0052618">
    <property type="term" value="F:coenzyme F420-0:L-glutamate ligase activity"/>
    <property type="evidence" value="ECO:0007669"/>
    <property type="project" value="TreeGrafter"/>
</dbReference>
<protein>
    <submittedName>
        <fullName evidence="2">Gamma-glutamyl ligase</fullName>
    </submittedName>
</protein>
<evidence type="ECO:0000259" key="1">
    <source>
        <dbReference type="Pfam" id="PF01996"/>
    </source>
</evidence>
<comment type="caution">
    <text evidence="2">The sequence shown here is derived from an EMBL/GenBank/DDBJ whole genome shotgun (WGS) entry which is preliminary data.</text>
</comment>
<reference evidence="2 3" key="1">
    <citation type="submission" date="2017-09" db="EMBL/GenBank/DDBJ databases">
        <title>Depth-based differentiation of microbial function through sediment-hosted aquifers and enrichment of novel symbionts in the deep terrestrial subsurface.</title>
        <authorList>
            <person name="Probst A.J."/>
            <person name="Ladd B."/>
            <person name="Jarett J.K."/>
            <person name="Geller-Mcgrath D.E."/>
            <person name="Sieber C.M."/>
            <person name="Emerson J.B."/>
            <person name="Anantharaman K."/>
            <person name="Thomas B.C."/>
            <person name="Malmstrom R."/>
            <person name="Stieglmeier M."/>
            <person name="Klingl A."/>
            <person name="Woyke T."/>
            <person name="Ryan C.M."/>
            <person name="Banfield J.F."/>
        </authorList>
    </citation>
    <scope>NUCLEOTIDE SEQUENCE [LARGE SCALE GENOMIC DNA]</scope>
    <source>
        <strain evidence="2">CG23_combo_of_CG06-09_8_20_14_all_37_18</strain>
    </source>
</reference>
<dbReference type="EMBL" id="PCRQ01000053">
    <property type="protein sequence ID" value="PIP24200.1"/>
    <property type="molecule type" value="Genomic_DNA"/>
</dbReference>
<dbReference type="Gene3D" id="3.30.1330.100">
    <property type="entry name" value="CofE-like"/>
    <property type="match status" value="1"/>
</dbReference>
<dbReference type="InterPro" id="IPR002847">
    <property type="entry name" value="F420-0_gamma-glut_ligase-dom"/>
</dbReference>
<dbReference type="PANTHER" id="PTHR47917">
    <property type="match status" value="1"/>
</dbReference>
<feature type="domain" description="Coenzyme F420:L-glutamate ligase-like" evidence="1">
    <location>
        <begin position="12"/>
        <end position="207"/>
    </location>
</feature>
<dbReference type="Proteomes" id="UP000229952">
    <property type="component" value="Unassembled WGS sequence"/>
</dbReference>
<sequence length="240" mass="27334">MKVISIETRTILPPKDDIYSVIDEFCPKLREGDIFIITSKVLAIHQGRCIPINEIKNKDDLIKKEADVFIPRKECPGEHVILAIKKHTLVPSAGIDESNANGHYILWPKNPEKEAKRICQYLKKKFSLKRLAVVITDSHCIPLRYGTMGISIGFYGFKPLKDYRGKKDIFGRVLKITQANIADALAVIGVVAMGEGNEKRPMAIVRDADFVKFTNKETYKDLLIPIKEDIFYPLLKNFYK</sequence>
<dbReference type="PANTHER" id="PTHR47917:SF1">
    <property type="entry name" value="COENZYME F420:L-GLUTAMATE LIGASE"/>
    <property type="match status" value="1"/>
</dbReference>
<dbReference type="Pfam" id="PF01996">
    <property type="entry name" value="F420_ligase"/>
    <property type="match status" value="1"/>
</dbReference>
<gene>
    <name evidence="2" type="ORF">COX35_01930</name>
</gene>